<evidence type="ECO:0000313" key="4">
    <source>
        <dbReference type="EMBL" id="MFD2163892.1"/>
    </source>
</evidence>
<evidence type="ECO:0000256" key="1">
    <source>
        <dbReference type="ARBA" id="ARBA00004196"/>
    </source>
</evidence>
<evidence type="ECO:0000259" key="3">
    <source>
        <dbReference type="Pfam" id="PF09375"/>
    </source>
</evidence>
<reference evidence="5" key="1">
    <citation type="journal article" date="2019" name="Int. J. Syst. Evol. Microbiol.">
        <title>The Global Catalogue of Microorganisms (GCM) 10K type strain sequencing project: providing services to taxonomists for standard genome sequencing and annotation.</title>
        <authorList>
            <consortium name="The Broad Institute Genomics Platform"/>
            <consortium name="The Broad Institute Genome Sequencing Center for Infectious Disease"/>
            <person name="Wu L."/>
            <person name="Ma J."/>
        </authorList>
    </citation>
    <scope>NUCLEOTIDE SEQUENCE [LARGE SCALE GENOMIC DNA]</scope>
    <source>
        <strain evidence="5">KCTC 42217</strain>
    </source>
</reference>
<proteinExistence type="predicted"/>
<dbReference type="Gene3D" id="1.20.1420.20">
    <property type="entry name" value="M75 peptidase, HXXE motif"/>
    <property type="match status" value="1"/>
</dbReference>
<dbReference type="Proteomes" id="UP001597387">
    <property type="component" value="Unassembled WGS sequence"/>
</dbReference>
<organism evidence="4 5">
    <name type="scientific">Paradesertivirga mongoliensis</name>
    <dbReference type="NCBI Taxonomy" id="2100740"/>
    <lineage>
        <taxon>Bacteria</taxon>
        <taxon>Pseudomonadati</taxon>
        <taxon>Bacteroidota</taxon>
        <taxon>Sphingobacteriia</taxon>
        <taxon>Sphingobacteriales</taxon>
        <taxon>Sphingobacteriaceae</taxon>
        <taxon>Paradesertivirga</taxon>
    </lineage>
</organism>
<dbReference type="RefSeq" id="WP_255904943.1">
    <property type="nucleotide sequence ID" value="NZ_JAFMZO010000004.1"/>
</dbReference>
<accession>A0ABW4ZPU9</accession>
<evidence type="ECO:0000256" key="2">
    <source>
        <dbReference type="ARBA" id="ARBA00022729"/>
    </source>
</evidence>
<protein>
    <submittedName>
        <fullName evidence="4">Imelysin family protein</fullName>
    </submittedName>
</protein>
<dbReference type="InterPro" id="IPR018976">
    <property type="entry name" value="Imelysin-like"/>
</dbReference>
<keyword evidence="5" id="KW-1185">Reference proteome</keyword>
<name>A0ABW4ZPU9_9SPHI</name>
<dbReference type="InterPro" id="IPR038352">
    <property type="entry name" value="Imelysin_sf"/>
</dbReference>
<feature type="domain" description="Imelysin-like" evidence="3">
    <location>
        <begin position="45"/>
        <end position="333"/>
    </location>
</feature>
<comment type="caution">
    <text evidence="4">The sequence shown here is derived from an EMBL/GenBank/DDBJ whole genome shotgun (WGS) entry which is preliminary data.</text>
</comment>
<evidence type="ECO:0000313" key="5">
    <source>
        <dbReference type="Proteomes" id="UP001597387"/>
    </source>
</evidence>
<comment type="subcellular location">
    <subcellularLocation>
        <location evidence="1">Cell envelope</location>
    </subcellularLocation>
</comment>
<keyword evidence="2" id="KW-0732">Signal</keyword>
<dbReference type="PROSITE" id="PS51257">
    <property type="entry name" value="PROKAR_LIPOPROTEIN"/>
    <property type="match status" value="1"/>
</dbReference>
<sequence length="366" mass="40061">MKRTVLVAGILSLIIFACKKTNNDDNGADGFNRQLILINMADSLILPSYNDFQTKADVMVSNIQAFTQNPTSGGLAQARTAWLDAYVAWQKIALWNFGPAMNLNFISHANTYPADAVKIDQISDGATYDLNSPFQKSIQGFPAIEYLLYGNNKTDQEIISSFSSSSKSLFINALAKKINDLNKSVLTSWNSTYRQTFINASGVDRGSSLGELFNNTYLPYLEMHNREAKFGIPGGQRTGTALPGNVEGVYSKIHSKALALAAFNAYKAAWYGTGYITSKNGSSLNNYVIFMDRKNGTSIASTLNNQFQATEAKISALEPDFRAIAQTNPAKLQDVWLAYQQMVVTIKTDVASALSVTISYTDTDGD</sequence>
<gene>
    <name evidence="4" type="ORF">ACFSJU_15900</name>
</gene>
<dbReference type="EMBL" id="JBHUHZ010000003">
    <property type="protein sequence ID" value="MFD2163892.1"/>
    <property type="molecule type" value="Genomic_DNA"/>
</dbReference>
<dbReference type="Pfam" id="PF09375">
    <property type="entry name" value="Peptidase_M75"/>
    <property type="match status" value="1"/>
</dbReference>
<dbReference type="InterPro" id="IPR034984">
    <property type="entry name" value="Imelysin-like_IPPA"/>
</dbReference>
<dbReference type="CDD" id="cd14659">
    <property type="entry name" value="Imelysin-like_IPPA"/>
    <property type="match status" value="1"/>
</dbReference>